<evidence type="ECO:0000256" key="2">
    <source>
        <dbReference type="ARBA" id="ARBA00022692"/>
    </source>
</evidence>
<comment type="subcellular location">
    <subcellularLocation>
        <location evidence="1">Membrane</location>
        <topology evidence="1">Multi-pass membrane protein</topology>
    </subcellularLocation>
</comment>
<organism evidence="9 10">
    <name type="scientific">Aspergillus mulundensis</name>
    <dbReference type="NCBI Taxonomy" id="1810919"/>
    <lineage>
        <taxon>Eukaryota</taxon>
        <taxon>Fungi</taxon>
        <taxon>Dikarya</taxon>
        <taxon>Ascomycota</taxon>
        <taxon>Pezizomycotina</taxon>
        <taxon>Eurotiomycetes</taxon>
        <taxon>Eurotiomycetidae</taxon>
        <taxon>Eurotiales</taxon>
        <taxon>Aspergillaceae</taxon>
        <taxon>Aspergillus</taxon>
        <taxon>Aspergillus subgen. Nidulantes</taxon>
    </lineage>
</organism>
<dbReference type="STRING" id="1810919.A0A3D8T598"/>
<feature type="domain" description="Rhodopsin" evidence="8">
    <location>
        <begin position="31"/>
        <end position="285"/>
    </location>
</feature>
<evidence type="ECO:0000313" key="10">
    <source>
        <dbReference type="Proteomes" id="UP000256690"/>
    </source>
</evidence>
<dbReference type="InterPro" id="IPR049326">
    <property type="entry name" value="Rhodopsin_dom_fungi"/>
</dbReference>
<evidence type="ECO:0000259" key="8">
    <source>
        <dbReference type="Pfam" id="PF20684"/>
    </source>
</evidence>
<protein>
    <recommendedName>
        <fullName evidence="8">Rhodopsin domain-containing protein</fullName>
    </recommendedName>
</protein>
<feature type="transmembrane region" description="Helical" evidence="7">
    <location>
        <begin position="101"/>
        <end position="126"/>
    </location>
</feature>
<evidence type="ECO:0000313" key="9">
    <source>
        <dbReference type="EMBL" id="RDW93694.1"/>
    </source>
</evidence>
<dbReference type="AlphaFoldDB" id="A0A3D8T598"/>
<dbReference type="PANTHER" id="PTHR33048:SF140">
    <property type="entry name" value="ATPASE, PUTATIVE (EUROFUNG)-RELATED"/>
    <property type="match status" value="1"/>
</dbReference>
<dbReference type="GeneID" id="38111386"/>
<gene>
    <name evidence="9" type="ORF">DSM5745_01016</name>
</gene>
<feature type="compositionally biased region" description="Polar residues" evidence="6">
    <location>
        <begin position="380"/>
        <end position="391"/>
    </location>
</feature>
<name>A0A3D8T598_9EURO</name>
<dbReference type="GO" id="GO:0016020">
    <property type="term" value="C:membrane"/>
    <property type="evidence" value="ECO:0007669"/>
    <property type="project" value="UniProtKB-SubCell"/>
</dbReference>
<keyword evidence="4 7" id="KW-0472">Membrane</keyword>
<dbReference type="OrthoDB" id="3897607at2759"/>
<sequence length="397" mass="43869">MKYTQPLNDRSLAIVVVTAVMLGVAVIAVILRCFVRLYMLRAFGWDDGLMVAALVVFLAFGLDFALGAMVGIGHKLVDFQSFSMQSGNPQDTIQALQQAMMIWWLAQMFFVWSAAIAKVSISLALLRIAVGRVYRGILWGVIGAVVTITLVFWFVLLLSCRPISYFWGQIDPATTGGTCLAPNAILVFAYCYSALCMISDLTLGILPAVLIWDLQMSPRTKVALCAILGLGAIASVAVVIRMPYLKYYTDTEFLYSTYLMIIWSVVETGSAITAGSLITLKPLFRWLVDGSTSSRSYRVNKPSYKCREGRYALSILAPKTPGNKDEPKDWRPVLISEDSETMVGTGTTSVFKTVGAVDSETRTQSSQERLTKDPEELQHKNQVTVHQTFWTSAEDRG</sequence>
<accession>A0A3D8T598</accession>
<keyword evidence="2 7" id="KW-0812">Transmembrane</keyword>
<feature type="transmembrane region" description="Helical" evidence="7">
    <location>
        <begin position="260"/>
        <end position="280"/>
    </location>
</feature>
<dbReference type="EMBL" id="PVWQ01000001">
    <property type="protein sequence ID" value="RDW93694.1"/>
    <property type="molecule type" value="Genomic_DNA"/>
</dbReference>
<evidence type="ECO:0000256" key="1">
    <source>
        <dbReference type="ARBA" id="ARBA00004141"/>
    </source>
</evidence>
<proteinExistence type="inferred from homology"/>
<dbReference type="RefSeq" id="XP_026608877.1">
    <property type="nucleotide sequence ID" value="XM_026743032.1"/>
</dbReference>
<dbReference type="Pfam" id="PF20684">
    <property type="entry name" value="Fung_rhodopsin"/>
    <property type="match status" value="1"/>
</dbReference>
<feature type="transmembrane region" description="Helical" evidence="7">
    <location>
        <begin position="12"/>
        <end position="35"/>
    </location>
</feature>
<dbReference type="InterPro" id="IPR052337">
    <property type="entry name" value="SAT4-like"/>
</dbReference>
<feature type="transmembrane region" description="Helical" evidence="7">
    <location>
        <begin position="222"/>
        <end position="240"/>
    </location>
</feature>
<evidence type="ECO:0000256" key="7">
    <source>
        <dbReference type="SAM" id="Phobius"/>
    </source>
</evidence>
<evidence type="ECO:0000256" key="6">
    <source>
        <dbReference type="SAM" id="MobiDB-lite"/>
    </source>
</evidence>
<comment type="caution">
    <text evidence="9">The sequence shown here is derived from an EMBL/GenBank/DDBJ whole genome shotgun (WGS) entry which is preliminary data.</text>
</comment>
<feature type="transmembrane region" description="Helical" evidence="7">
    <location>
        <begin position="47"/>
        <end position="72"/>
    </location>
</feature>
<keyword evidence="3 7" id="KW-1133">Transmembrane helix</keyword>
<evidence type="ECO:0000256" key="3">
    <source>
        <dbReference type="ARBA" id="ARBA00022989"/>
    </source>
</evidence>
<evidence type="ECO:0000256" key="4">
    <source>
        <dbReference type="ARBA" id="ARBA00023136"/>
    </source>
</evidence>
<evidence type="ECO:0000256" key="5">
    <source>
        <dbReference type="ARBA" id="ARBA00038359"/>
    </source>
</evidence>
<feature type="compositionally biased region" description="Basic and acidic residues" evidence="6">
    <location>
        <begin position="369"/>
        <end position="379"/>
    </location>
</feature>
<feature type="region of interest" description="Disordered" evidence="6">
    <location>
        <begin position="355"/>
        <end position="397"/>
    </location>
</feature>
<dbReference type="PANTHER" id="PTHR33048">
    <property type="entry name" value="PTH11-LIKE INTEGRAL MEMBRANE PROTEIN (AFU_ORTHOLOGUE AFUA_5G11245)"/>
    <property type="match status" value="1"/>
</dbReference>
<comment type="similarity">
    <text evidence="5">Belongs to the SAT4 family.</text>
</comment>
<dbReference type="Proteomes" id="UP000256690">
    <property type="component" value="Unassembled WGS sequence"/>
</dbReference>
<feature type="transmembrane region" description="Helical" evidence="7">
    <location>
        <begin position="138"/>
        <end position="164"/>
    </location>
</feature>
<reference evidence="9 10" key="1">
    <citation type="journal article" date="2018" name="IMA Fungus">
        <title>IMA Genome-F 9: Draft genome sequence of Annulohypoxylon stygium, Aspergillus mulundensis, Berkeleyomyces basicola (syn. Thielaviopsis basicola), Ceratocystis smalleyi, two Cercospora beticola strains, Coleophoma cylindrospora, Fusarium fracticaudum, Phialophora cf. hyalina, and Morchella septimelata.</title>
        <authorList>
            <person name="Wingfield B.D."/>
            <person name="Bills G.F."/>
            <person name="Dong Y."/>
            <person name="Huang W."/>
            <person name="Nel W.J."/>
            <person name="Swalarsk-Parry B.S."/>
            <person name="Vaghefi N."/>
            <person name="Wilken P.M."/>
            <person name="An Z."/>
            <person name="de Beer Z.W."/>
            <person name="De Vos L."/>
            <person name="Chen L."/>
            <person name="Duong T.A."/>
            <person name="Gao Y."/>
            <person name="Hammerbacher A."/>
            <person name="Kikkert J.R."/>
            <person name="Li Y."/>
            <person name="Li H."/>
            <person name="Li K."/>
            <person name="Li Q."/>
            <person name="Liu X."/>
            <person name="Ma X."/>
            <person name="Naidoo K."/>
            <person name="Pethybridge S.J."/>
            <person name="Sun J."/>
            <person name="Steenkamp E.T."/>
            <person name="van der Nest M.A."/>
            <person name="van Wyk S."/>
            <person name="Wingfield M.J."/>
            <person name="Xiong C."/>
            <person name="Yue Q."/>
            <person name="Zhang X."/>
        </authorList>
    </citation>
    <scope>NUCLEOTIDE SEQUENCE [LARGE SCALE GENOMIC DNA]</scope>
    <source>
        <strain evidence="9 10">DSM 5745</strain>
    </source>
</reference>
<feature type="transmembrane region" description="Helical" evidence="7">
    <location>
        <begin position="184"/>
        <end position="210"/>
    </location>
</feature>
<keyword evidence="10" id="KW-1185">Reference proteome</keyword>